<dbReference type="GO" id="GO:0005048">
    <property type="term" value="F:signal sequence binding"/>
    <property type="evidence" value="ECO:0007669"/>
    <property type="project" value="UniProtKB-UniRule"/>
</dbReference>
<dbReference type="GO" id="GO:0051224">
    <property type="term" value="P:negative regulation of protein transport"/>
    <property type="evidence" value="ECO:0007669"/>
    <property type="project" value="UniProtKB-UniRule"/>
</dbReference>
<dbReference type="Pfam" id="PF03927">
    <property type="entry name" value="NapD"/>
    <property type="match status" value="1"/>
</dbReference>
<evidence type="ECO:0000313" key="6">
    <source>
        <dbReference type="Proteomes" id="UP000009881"/>
    </source>
</evidence>
<dbReference type="PANTHER" id="PTHR38603">
    <property type="entry name" value="CHAPERONE NAPD"/>
    <property type="match status" value="1"/>
</dbReference>
<evidence type="ECO:0000256" key="4">
    <source>
        <dbReference type="HAMAP-Rule" id="MF_02200"/>
    </source>
</evidence>
<keyword evidence="6" id="KW-1185">Reference proteome</keyword>
<comment type="similarity">
    <text evidence="4">Belongs to the NapD family.</text>
</comment>
<evidence type="ECO:0000256" key="3">
    <source>
        <dbReference type="ARBA" id="ARBA00023186"/>
    </source>
</evidence>
<comment type="subunit">
    <text evidence="4">Interacts with the cytoplasmic NapA precursor.</text>
</comment>
<dbReference type="Proteomes" id="UP000009881">
    <property type="component" value="Unassembled WGS sequence"/>
</dbReference>
<evidence type="ECO:0000256" key="1">
    <source>
        <dbReference type="ARBA" id="ARBA00004496"/>
    </source>
</evidence>
<dbReference type="EMBL" id="ANHY01000006">
    <property type="protein sequence ID" value="EKV31324.1"/>
    <property type="molecule type" value="Genomic_DNA"/>
</dbReference>
<name>K9H2P1_9PROT</name>
<reference evidence="5 6" key="1">
    <citation type="journal article" date="2013" name="Genome Announc.">
        <title>Draft Genome Sequence of an Alphaproteobacterium, Caenispirillum salinarum AK4(T), Isolated from a Solar Saltern.</title>
        <authorList>
            <person name="Khatri I."/>
            <person name="Singh A."/>
            <person name="Korpole S."/>
            <person name="Pinnaka A.K."/>
            <person name="Subramanian S."/>
        </authorList>
    </citation>
    <scope>NUCLEOTIDE SEQUENCE [LARGE SCALE GENOMIC DNA]</scope>
    <source>
        <strain evidence="5 6">AK4</strain>
    </source>
</reference>
<dbReference type="OrthoDB" id="7306089at2"/>
<organism evidence="5 6">
    <name type="scientific">Caenispirillum salinarum AK4</name>
    <dbReference type="NCBI Taxonomy" id="1238182"/>
    <lineage>
        <taxon>Bacteria</taxon>
        <taxon>Pseudomonadati</taxon>
        <taxon>Pseudomonadota</taxon>
        <taxon>Alphaproteobacteria</taxon>
        <taxon>Rhodospirillales</taxon>
        <taxon>Novispirillaceae</taxon>
        <taxon>Caenispirillum</taxon>
    </lineage>
</organism>
<comment type="function">
    <text evidence="4">Chaperone for NapA, the catalytic subunit of the periplasmic nitrate reductase. It binds directly and specifically to the twin-arginine signal peptide of NapA, preventing premature interaction with the Tat translocase and premature export.</text>
</comment>
<keyword evidence="2 4" id="KW-0963">Cytoplasm</keyword>
<proteinExistence type="inferred from homology"/>
<dbReference type="HAMAP" id="MF_02200">
    <property type="entry name" value="NapD"/>
    <property type="match status" value="1"/>
</dbReference>
<accession>K9H2P1</accession>
<protein>
    <recommendedName>
        <fullName evidence="4">Chaperone NapD</fullName>
    </recommendedName>
    <alternativeName>
        <fullName evidence="4">NapA signal peptide-binding chaperone NapD</fullName>
    </alternativeName>
</protein>
<dbReference type="AlphaFoldDB" id="K9H2P1"/>
<dbReference type="PANTHER" id="PTHR38603:SF1">
    <property type="entry name" value="CHAPERONE NAPD"/>
    <property type="match status" value="1"/>
</dbReference>
<dbReference type="GO" id="GO:0005737">
    <property type="term" value="C:cytoplasm"/>
    <property type="evidence" value="ECO:0007669"/>
    <property type="project" value="UniProtKB-SubCell"/>
</dbReference>
<comment type="caution">
    <text evidence="5">The sequence shown here is derived from an EMBL/GenBank/DDBJ whole genome shotgun (WGS) entry which is preliminary data.</text>
</comment>
<dbReference type="InterPro" id="IPR005623">
    <property type="entry name" value="Chaperone_NapD_NO3_reduct"/>
</dbReference>
<gene>
    <name evidence="4" type="primary">napD</name>
    <name evidence="5" type="ORF">C882_3697</name>
</gene>
<evidence type="ECO:0000256" key="2">
    <source>
        <dbReference type="ARBA" id="ARBA00022490"/>
    </source>
</evidence>
<dbReference type="eggNOG" id="COG3062">
    <property type="taxonomic scope" value="Bacteria"/>
</dbReference>
<dbReference type="Gene3D" id="3.30.70.920">
    <property type="match status" value="1"/>
</dbReference>
<dbReference type="STRING" id="1238182.C882_3697"/>
<comment type="subcellular location">
    <subcellularLocation>
        <location evidence="1 4">Cytoplasm</location>
    </subcellularLocation>
</comment>
<evidence type="ECO:0000313" key="5">
    <source>
        <dbReference type="EMBL" id="EKV31324.1"/>
    </source>
</evidence>
<dbReference type="RefSeq" id="WP_009539805.1">
    <property type="nucleotide sequence ID" value="NZ_ANHY01000006.1"/>
</dbReference>
<keyword evidence="3 4" id="KW-0143">Chaperone</keyword>
<sequence length="106" mass="11509">MRTGRFERTEREAPPLNAALVNICGLLVHARPDRSAALSERLGATTGCEVHAATDDGRLVVVVEDTEEASALDRIRQINDWDGVAASSLVFHHFEDAKALEGEIEA</sequence>